<dbReference type="RefSeq" id="WP_168675277.1">
    <property type="nucleotide sequence ID" value="NZ_JAAVTK010000022.1"/>
</dbReference>
<reference evidence="2 3" key="1">
    <citation type="submission" date="2020-03" db="EMBL/GenBank/DDBJ databases">
        <title>Genomic Encyclopedia of Type Strains, Phase IV (KMG-V): Genome sequencing to study the core and pangenomes of soil and plant-associated prokaryotes.</title>
        <authorList>
            <person name="Whitman W."/>
        </authorList>
    </citation>
    <scope>NUCLEOTIDE SEQUENCE [LARGE SCALE GENOMIC DNA]</scope>
    <source>
        <strain evidence="2 3">1B</strain>
    </source>
</reference>
<dbReference type="InterPro" id="IPR014922">
    <property type="entry name" value="YdhG-like"/>
</dbReference>
<organism evidence="2 3">
    <name type="scientific">Hymenobacter artigasi</name>
    <dbReference type="NCBI Taxonomy" id="2719616"/>
    <lineage>
        <taxon>Bacteria</taxon>
        <taxon>Pseudomonadati</taxon>
        <taxon>Bacteroidota</taxon>
        <taxon>Cytophagia</taxon>
        <taxon>Cytophagales</taxon>
        <taxon>Hymenobacteraceae</taxon>
        <taxon>Hymenobacter</taxon>
    </lineage>
</organism>
<keyword evidence="3" id="KW-1185">Reference proteome</keyword>
<evidence type="ECO:0000259" key="1">
    <source>
        <dbReference type="Pfam" id="PF08818"/>
    </source>
</evidence>
<gene>
    <name evidence="2" type="ORF">HBN54_004343</name>
</gene>
<dbReference type="Gene3D" id="3.90.1150.200">
    <property type="match status" value="1"/>
</dbReference>
<dbReference type="SUPFAM" id="SSF159888">
    <property type="entry name" value="YdhG-like"/>
    <property type="match status" value="1"/>
</dbReference>
<evidence type="ECO:0000313" key="2">
    <source>
        <dbReference type="EMBL" id="NKI91721.1"/>
    </source>
</evidence>
<protein>
    <recommendedName>
        <fullName evidence="1">YdhG-like domain-containing protein</fullName>
    </recommendedName>
</protein>
<comment type="caution">
    <text evidence="2">The sequence shown here is derived from an EMBL/GenBank/DDBJ whole genome shotgun (WGS) entry which is preliminary data.</text>
</comment>
<accession>A0ABX1HR59</accession>
<dbReference type="Pfam" id="PF08818">
    <property type="entry name" value="DUF1801"/>
    <property type="match status" value="1"/>
</dbReference>
<proteinExistence type="predicted"/>
<name>A0ABX1HR59_9BACT</name>
<feature type="domain" description="YdhG-like" evidence="1">
    <location>
        <begin position="20"/>
        <end position="117"/>
    </location>
</feature>
<evidence type="ECO:0000313" key="3">
    <source>
        <dbReference type="Proteomes" id="UP000717634"/>
    </source>
</evidence>
<dbReference type="EMBL" id="JAAVTK010000022">
    <property type="protein sequence ID" value="NKI91721.1"/>
    <property type="molecule type" value="Genomic_DNA"/>
</dbReference>
<sequence>MSTTSEIPFDDFIAALPTERQQPATQVWQLVRQAVPAGYTEHIGPKYLEFRAGAQMYVGLANQKSHLSLHLVPMYLMPALQEQLAAAAPMLKMGKGCVNFNKMEELPLDALAGLIAATPLADYVAKLQVGRGASRKK</sequence>
<dbReference type="Proteomes" id="UP000717634">
    <property type="component" value="Unassembled WGS sequence"/>
</dbReference>